<proteinExistence type="predicted"/>
<name>A0A0D8Y5W2_DICVI</name>
<keyword evidence="1" id="KW-0732">Signal</keyword>
<evidence type="ECO:0000313" key="3">
    <source>
        <dbReference type="Proteomes" id="UP000053766"/>
    </source>
</evidence>
<gene>
    <name evidence="2" type="ORF">DICVIV_03908</name>
</gene>
<accession>A0A0D8Y5W2</accession>
<dbReference type="EMBL" id="KN716219">
    <property type="protein sequence ID" value="KJH49961.1"/>
    <property type="molecule type" value="Genomic_DNA"/>
</dbReference>
<dbReference type="AlphaFoldDB" id="A0A0D8Y5W2"/>
<evidence type="ECO:0008006" key="4">
    <source>
        <dbReference type="Google" id="ProtNLM"/>
    </source>
</evidence>
<dbReference type="Proteomes" id="UP000053766">
    <property type="component" value="Unassembled WGS sequence"/>
</dbReference>
<organism evidence="2 3">
    <name type="scientific">Dictyocaulus viviparus</name>
    <name type="common">Bovine lungworm</name>
    <dbReference type="NCBI Taxonomy" id="29172"/>
    <lineage>
        <taxon>Eukaryota</taxon>
        <taxon>Metazoa</taxon>
        <taxon>Ecdysozoa</taxon>
        <taxon>Nematoda</taxon>
        <taxon>Chromadorea</taxon>
        <taxon>Rhabditida</taxon>
        <taxon>Rhabditina</taxon>
        <taxon>Rhabditomorpha</taxon>
        <taxon>Strongyloidea</taxon>
        <taxon>Metastrongylidae</taxon>
        <taxon>Dictyocaulus</taxon>
    </lineage>
</organism>
<evidence type="ECO:0000256" key="1">
    <source>
        <dbReference type="SAM" id="SignalP"/>
    </source>
</evidence>
<feature type="signal peptide" evidence="1">
    <location>
        <begin position="1"/>
        <end position="18"/>
    </location>
</feature>
<sequence length="83" mass="9722">MAVFRPLLKLLLLNQGYTHNQYRSVRCCVIVFTNRRTDRSGGMDNSWELAETVIYTRMKTIVYGITVHFLLCDLMLSAYLRQC</sequence>
<evidence type="ECO:0000313" key="2">
    <source>
        <dbReference type="EMBL" id="KJH49961.1"/>
    </source>
</evidence>
<reference evidence="3" key="2">
    <citation type="journal article" date="2016" name="Sci. Rep.">
        <title>Dictyocaulus viviparus genome, variome and transcriptome elucidate lungworm biology and support future intervention.</title>
        <authorList>
            <person name="McNulty S.N."/>
            <person name="Strube C."/>
            <person name="Rosa B.A."/>
            <person name="Martin J.C."/>
            <person name="Tyagi R."/>
            <person name="Choi Y.J."/>
            <person name="Wang Q."/>
            <person name="Hallsworth Pepin K."/>
            <person name="Zhang X."/>
            <person name="Ozersky P."/>
            <person name="Wilson R.K."/>
            <person name="Sternberg P.W."/>
            <person name="Gasser R.B."/>
            <person name="Mitreva M."/>
        </authorList>
    </citation>
    <scope>NUCLEOTIDE SEQUENCE [LARGE SCALE GENOMIC DNA]</scope>
    <source>
        <strain evidence="3">HannoverDv2000</strain>
    </source>
</reference>
<feature type="chain" id="PRO_5002336218" description="Secreted protein" evidence="1">
    <location>
        <begin position="19"/>
        <end position="83"/>
    </location>
</feature>
<protein>
    <recommendedName>
        <fullName evidence="4">Secreted protein</fullName>
    </recommendedName>
</protein>
<keyword evidence="3" id="KW-1185">Reference proteome</keyword>
<reference evidence="2 3" key="1">
    <citation type="submission" date="2013-11" db="EMBL/GenBank/DDBJ databases">
        <title>Draft genome of the bovine lungworm Dictyocaulus viviparus.</title>
        <authorList>
            <person name="Mitreva M."/>
        </authorList>
    </citation>
    <scope>NUCLEOTIDE SEQUENCE [LARGE SCALE GENOMIC DNA]</scope>
    <source>
        <strain evidence="2 3">HannoverDv2000</strain>
    </source>
</reference>